<comment type="similarity">
    <text evidence="1">Belongs to the bacterial solute-binding protein 1 family.</text>
</comment>
<dbReference type="EMBL" id="RBZM01000008">
    <property type="protein sequence ID" value="RKP50059.1"/>
    <property type="molecule type" value="Genomic_DNA"/>
</dbReference>
<dbReference type="PANTHER" id="PTHR43649">
    <property type="entry name" value="ARABINOSE-BINDING PROTEIN-RELATED"/>
    <property type="match status" value="1"/>
</dbReference>
<keyword evidence="5" id="KW-0472">Membrane</keyword>
<gene>
    <name evidence="10" type="ORF">D7Z26_19795</name>
</gene>
<keyword evidence="4 9" id="KW-0732">Signal</keyword>
<evidence type="ECO:0000256" key="7">
    <source>
        <dbReference type="ARBA" id="ARBA00023288"/>
    </source>
</evidence>
<dbReference type="SUPFAM" id="SSF53850">
    <property type="entry name" value="Periplasmic binding protein-like II"/>
    <property type="match status" value="1"/>
</dbReference>
<keyword evidence="2" id="KW-0813">Transport</keyword>
<keyword evidence="11" id="KW-1185">Reference proteome</keyword>
<dbReference type="InterPro" id="IPR006059">
    <property type="entry name" value="SBP"/>
</dbReference>
<reference evidence="10 11" key="1">
    <citation type="submission" date="2018-10" db="EMBL/GenBank/DDBJ databases">
        <title>Cohnella sp. M2MS4P-1, whole genome shotgun sequence.</title>
        <authorList>
            <person name="Tuo L."/>
        </authorList>
    </citation>
    <scope>NUCLEOTIDE SEQUENCE [LARGE SCALE GENOMIC DNA]</scope>
    <source>
        <strain evidence="10 11">M2MS4P-1</strain>
    </source>
</reference>
<dbReference type="Proteomes" id="UP000282076">
    <property type="component" value="Unassembled WGS sequence"/>
</dbReference>
<evidence type="ECO:0000256" key="9">
    <source>
        <dbReference type="SAM" id="SignalP"/>
    </source>
</evidence>
<dbReference type="GO" id="GO:0055085">
    <property type="term" value="P:transmembrane transport"/>
    <property type="evidence" value="ECO:0007669"/>
    <property type="project" value="InterPro"/>
</dbReference>
<dbReference type="PROSITE" id="PS01037">
    <property type="entry name" value="SBP_BACTERIAL_1"/>
    <property type="match status" value="1"/>
</dbReference>
<evidence type="ECO:0000256" key="2">
    <source>
        <dbReference type="ARBA" id="ARBA00022448"/>
    </source>
</evidence>
<evidence type="ECO:0000256" key="3">
    <source>
        <dbReference type="ARBA" id="ARBA00022475"/>
    </source>
</evidence>
<proteinExistence type="inferred from homology"/>
<evidence type="ECO:0000313" key="10">
    <source>
        <dbReference type="EMBL" id="RKP50059.1"/>
    </source>
</evidence>
<dbReference type="Pfam" id="PF01547">
    <property type="entry name" value="SBP_bac_1"/>
    <property type="match status" value="1"/>
</dbReference>
<dbReference type="PANTHER" id="PTHR43649:SF33">
    <property type="entry name" value="POLYGALACTURONAN_RHAMNOGALACTURONAN-BINDING PROTEIN YTCQ"/>
    <property type="match status" value="1"/>
</dbReference>
<evidence type="ECO:0000256" key="8">
    <source>
        <dbReference type="SAM" id="MobiDB-lite"/>
    </source>
</evidence>
<dbReference type="InterPro" id="IPR050490">
    <property type="entry name" value="Bact_solute-bd_prot1"/>
</dbReference>
<dbReference type="PROSITE" id="PS51257">
    <property type="entry name" value="PROKAR_LIPOPROTEIN"/>
    <property type="match status" value="1"/>
</dbReference>
<evidence type="ECO:0000256" key="5">
    <source>
        <dbReference type="ARBA" id="ARBA00023136"/>
    </source>
</evidence>
<organism evidence="10 11">
    <name type="scientific">Cohnella endophytica</name>
    <dbReference type="NCBI Taxonomy" id="2419778"/>
    <lineage>
        <taxon>Bacteria</taxon>
        <taxon>Bacillati</taxon>
        <taxon>Bacillota</taxon>
        <taxon>Bacilli</taxon>
        <taxon>Bacillales</taxon>
        <taxon>Paenibacillaceae</taxon>
        <taxon>Cohnella</taxon>
    </lineage>
</organism>
<comment type="caution">
    <text evidence="10">The sequence shown here is derived from an EMBL/GenBank/DDBJ whole genome shotgun (WGS) entry which is preliminary data.</text>
</comment>
<name>A0A494XPJ9_9BACL</name>
<protein>
    <submittedName>
        <fullName evidence="10">Extracellular solute-binding protein</fullName>
    </submittedName>
</protein>
<feature type="compositionally biased region" description="Polar residues" evidence="8">
    <location>
        <begin position="51"/>
        <end position="61"/>
    </location>
</feature>
<dbReference type="RefSeq" id="WP_120978743.1">
    <property type="nucleotide sequence ID" value="NZ_RBZM01000008.1"/>
</dbReference>
<evidence type="ECO:0000256" key="6">
    <source>
        <dbReference type="ARBA" id="ARBA00023139"/>
    </source>
</evidence>
<feature type="chain" id="PRO_5038973159" evidence="9">
    <location>
        <begin position="26"/>
        <end position="461"/>
    </location>
</feature>
<feature type="region of interest" description="Disordered" evidence="8">
    <location>
        <begin position="30"/>
        <end position="61"/>
    </location>
</feature>
<dbReference type="AlphaFoldDB" id="A0A494XPJ9"/>
<sequence>MMKKALSMSLFIVLLAGLLSGCSGNKNNDNAGNTASATPSGSSSAESGDTPESSSAEPALSGSITVLTQRTDIVDILQKEFTDEFNKAYPDIKVKWEAVQDYENNIKIRMNTEDYGDVLLIPNNVEPKDFPNFFEPLGDYEADKSKYSQIDAHRFEGKYYGIPMAINTLGIVYNKKVFSDAGVTSVPKTPSEFLAAMQKIKDNTKAIPLYTNYKDDWTLSQWSDYLQPAAGDPDYPNIGVLQDPHPWAAGKPFNDIFKLMYDVAKQGLIEKDPTTTDWESSKGMINRGEIGTMVLGSWAIAQMQGAGPNPQDIGYMPFPTNAAKLSAPLAADYNWSVNVHSKNKEAAKAFIHWVVDESDYADKYQGGFSAVMPLKVPELLKGFEDLGVTMEVSTPGPDDLNGVMTQIDNDSEVGIHNPDFKKKLIEAAIGNRKESFEDIMNDLDKRWNKSWEKLIPANYKK</sequence>
<keyword evidence="7" id="KW-0449">Lipoprotein</keyword>
<evidence type="ECO:0000256" key="1">
    <source>
        <dbReference type="ARBA" id="ARBA00008520"/>
    </source>
</evidence>
<dbReference type="InterPro" id="IPR006061">
    <property type="entry name" value="SBP_1_CS"/>
</dbReference>
<feature type="compositionally biased region" description="Low complexity" evidence="8">
    <location>
        <begin position="31"/>
        <end position="50"/>
    </location>
</feature>
<feature type="signal peptide" evidence="9">
    <location>
        <begin position="1"/>
        <end position="25"/>
    </location>
</feature>
<evidence type="ECO:0000313" key="11">
    <source>
        <dbReference type="Proteomes" id="UP000282076"/>
    </source>
</evidence>
<keyword evidence="6" id="KW-0564">Palmitate</keyword>
<dbReference type="OrthoDB" id="2060074at2"/>
<evidence type="ECO:0000256" key="4">
    <source>
        <dbReference type="ARBA" id="ARBA00022729"/>
    </source>
</evidence>
<accession>A0A494XPJ9</accession>
<keyword evidence="3" id="KW-1003">Cell membrane</keyword>
<dbReference type="Gene3D" id="3.40.190.10">
    <property type="entry name" value="Periplasmic binding protein-like II"/>
    <property type="match status" value="2"/>
</dbReference>